<comment type="caution">
    <text evidence="3">The sequence shown here is derived from an EMBL/GenBank/DDBJ whole genome shotgun (WGS) entry which is preliminary data.</text>
</comment>
<dbReference type="AlphaFoldDB" id="A0AAW2FT80"/>
<feature type="signal peptide" evidence="2">
    <location>
        <begin position="1"/>
        <end position="18"/>
    </location>
</feature>
<proteinExistence type="predicted"/>
<reference evidence="3 4" key="1">
    <citation type="submission" date="2023-03" db="EMBL/GenBank/DDBJ databases">
        <title>High recombination rates correlate with genetic variation in Cardiocondyla obscurior ants.</title>
        <authorList>
            <person name="Errbii M."/>
        </authorList>
    </citation>
    <scope>NUCLEOTIDE SEQUENCE [LARGE SCALE GENOMIC DNA]</scope>
    <source>
        <strain evidence="3">Alpha-2009</strain>
        <tissue evidence="3">Whole body</tissue>
    </source>
</reference>
<evidence type="ECO:0000256" key="1">
    <source>
        <dbReference type="SAM" id="MobiDB-lite"/>
    </source>
</evidence>
<keyword evidence="4" id="KW-1185">Reference proteome</keyword>
<dbReference type="Proteomes" id="UP001430953">
    <property type="component" value="Unassembled WGS sequence"/>
</dbReference>
<feature type="chain" id="PRO_5043901330" evidence="2">
    <location>
        <begin position="19"/>
        <end position="182"/>
    </location>
</feature>
<protein>
    <submittedName>
        <fullName evidence="3">Uncharacterized protein</fullName>
    </submittedName>
</protein>
<evidence type="ECO:0000256" key="2">
    <source>
        <dbReference type="SAM" id="SignalP"/>
    </source>
</evidence>
<name>A0AAW2FT80_9HYME</name>
<organism evidence="3 4">
    <name type="scientific">Cardiocondyla obscurior</name>
    <dbReference type="NCBI Taxonomy" id="286306"/>
    <lineage>
        <taxon>Eukaryota</taxon>
        <taxon>Metazoa</taxon>
        <taxon>Ecdysozoa</taxon>
        <taxon>Arthropoda</taxon>
        <taxon>Hexapoda</taxon>
        <taxon>Insecta</taxon>
        <taxon>Pterygota</taxon>
        <taxon>Neoptera</taxon>
        <taxon>Endopterygota</taxon>
        <taxon>Hymenoptera</taxon>
        <taxon>Apocrita</taxon>
        <taxon>Aculeata</taxon>
        <taxon>Formicoidea</taxon>
        <taxon>Formicidae</taxon>
        <taxon>Myrmicinae</taxon>
        <taxon>Cardiocondyla</taxon>
    </lineage>
</organism>
<keyword evidence="2" id="KW-0732">Signal</keyword>
<sequence length="182" mass="19975">MLLFFFFLFSLFLTANRSGRTTGGAQQSDDDDGGTSDGGGGDDDDDDGDDDNGHRKVLGSGFRGTPERDALVGHFLPRAALPLRATAPVSYSAISRRVNSQLTTEWQHLTAPLSARFPADFHASSMNNDALNLRAVDTLAVAKSEITNLEKYRKLYDFCSKYMVIFRPTMAKIKCKASKNEI</sequence>
<dbReference type="EMBL" id="JADYXP020000008">
    <property type="protein sequence ID" value="KAL0118577.1"/>
    <property type="molecule type" value="Genomic_DNA"/>
</dbReference>
<evidence type="ECO:0000313" key="3">
    <source>
        <dbReference type="EMBL" id="KAL0118577.1"/>
    </source>
</evidence>
<accession>A0AAW2FT80</accession>
<gene>
    <name evidence="3" type="ORF">PUN28_009324</name>
</gene>
<feature type="region of interest" description="Disordered" evidence="1">
    <location>
        <begin position="19"/>
        <end position="62"/>
    </location>
</feature>
<evidence type="ECO:0000313" key="4">
    <source>
        <dbReference type="Proteomes" id="UP001430953"/>
    </source>
</evidence>
<feature type="compositionally biased region" description="Acidic residues" evidence="1">
    <location>
        <begin position="28"/>
        <end position="50"/>
    </location>
</feature>